<feature type="domain" description="D-isomer specific 2-hydroxyacid dehydrogenase NAD-binding" evidence="6">
    <location>
        <begin position="92"/>
        <end position="262"/>
    </location>
</feature>
<dbReference type="Pfam" id="PF02826">
    <property type="entry name" value="2-Hacid_dh_C"/>
    <property type="match status" value="1"/>
</dbReference>
<keyword evidence="3" id="KW-0520">NAD</keyword>
<keyword evidence="2 4" id="KW-0560">Oxidoreductase</keyword>
<dbReference type="PANTHER" id="PTHR43761">
    <property type="entry name" value="D-ISOMER SPECIFIC 2-HYDROXYACID DEHYDROGENASE FAMILY PROTEIN (AFU_ORTHOLOGUE AFUA_1G13630)"/>
    <property type="match status" value="1"/>
</dbReference>
<accession>A0ABW5U844</accession>
<organism evidence="7 8">
    <name type="scientific">Sulfitobacter aestuarii</name>
    <dbReference type="NCBI Taxonomy" id="2161676"/>
    <lineage>
        <taxon>Bacteria</taxon>
        <taxon>Pseudomonadati</taxon>
        <taxon>Pseudomonadota</taxon>
        <taxon>Alphaproteobacteria</taxon>
        <taxon>Rhodobacterales</taxon>
        <taxon>Roseobacteraceae</taxon>
        <taxon>Sulfitobacter</taxon>
    </lineage>
</organism>
<dbReference type="SUPFAM" id="SSF51735">
    <property type="entry name" value="NAD(P)-binding Rossmann-fold domains"/>
    <property type="match status" value="1"/>
</dbReference>
<dbReference type="InterPro" id="IPR029752">
    <property type="entry name" value="D-isomer_DH_CS1"/>
</dbReference>
<evidence type="ECO:0000313" key="7">
    <source>
        <dbReference type="EMBL" id="MFD2741503.1"/>
    </source>
</evidence>
<comment type="similarity">
    <text evidence="1 4">Belongs to the D-isomer specific 2-hydroxyacid dehydrogenase family.</text>
</comment>
<dbReference type="EMBL" id="JBHUMP010000027">
    <property type="protein sequence ID" value="MFD2741503.1"/>
    <property type="molecule type" value="Genomic_DNA"/>
</dbReference>
<evidence type="ECO:0000256" key="4">
    <source>
        <dbReference type="RuleBase" id="RU003719"/>
    </source>
</evidence>
<reference evidence="8" key="1">
    <citation type="journal article" date="2019" name="Int. J. Syst. Evol. Microbiol.">
        <title>The Global Catalogue of Microorganisms (GCM) 10K type strain sequencing project: providing services to taxonomists for standard genome sequencing and annotation.</title>
        <authorList>
            <consortium name="The Broad Institute Genomics Platform"/>
            <consortium name="The Broad Institute Genome Sequencing Center for Infectious Disease"/>
            <person name="Wu L."/>
            <person name="Ma J."/>
        </authorList>
    </citation>
    <scope>NUCLEOTIDE SEQUENCE [LARGE SCALE GENOMIC DNA]</scope>
    <source>
        <strain evidence="8">TISTR 2562</strain>
    </source>
</reference>
<dbReference type="InterPro" id="IPR006140">
    <property type="entry name" value="D-isomer_DH_NAD-bd"/>
</dbReference>
<evidence type="ECO:0000313" key="8">
    <source>
        <dbReference type="Proteomes" id="UP001597474"/>
    </source>
</evidence>
<protein>
    <submittedName>
        <fullName evidence="7">2-hydroxyacid dehydrogenase</fullName>
    </submittedName>
</protein>
<gene>
    <name evidence="7" type="ORF">ACFSUD_18180</name>
</gene>
<evidence type="ECO:0000256" key="1">
    <source>
        <dbReference type="ARBA" id="ARBA00005854"/>
    </source>
</evidence>
<proteinExistence type="inferred from homology"/>
<feature type="domain" description="D-isomer specific 2-hydroxyacid dehydrogenase catalytic" evidence="5">
    <location>
        <begin position="12"/>
        <end position="276"/>
    </location>
</feature>
<keyword evidence="8" id="KW-1185">Reference proteome</keyword>
<evidence type="ECO:0000256" key="3">
    <source>
        <dbReference type="ARBA" id="ARBA00023027"/>
    </source>
</evidence>
<dbReference type="PROSITE" id="PS00065">
    <property type="entry name" value="D_2_HYDROXYACID_DH_1"/>
    <property type="match status" value="1"/>
</dbReference>
<dbReference type="InterPro" id="IPR036291">
    <property type="entry name" value="NAD(P)-bd_dom_sf"/>
</dbReference>
<dbReference type="Pfam" id="PF00389">
    <property type="entry name" value="2-Hacid_dh"/>
    <property type="match status" value="1"/>
</dbReference>
<evidence type="ECO:0000256" key="2">
    <source>
        <dbReference type="ARBA" id="ARBA00023002"/>
    </source>
</evidence>
<dbReference type="InterPro" id="IPR006139">
    <property type="entry name" value="D-isomer_2_OHA_DH_cat_dom"/>
</dbReference>
<dbReference type="Proteomes" id="UP001597474">
    <property type="component" value="Unassembled WGS sequence"/>
</dbReference>
<dbReference type="SUPFAM" id="SSF52283">
    <property type="entry name" value="Formate/glycerate dehydrogenase catalytic domain-like"/>
    <property type="match status" value="1"/>
</dbReference>
<comment type="caution">
    <text evidence="7">The sequence shown here is derived from an EMBL/GenBank/DDBJ whole genome shotgun (WGS) entry which is preliminary data.</text>
</comment>
<dbReference type="RefSeq" id="WP_386375927.1">
    <property type="nucleotide sequence ID" value="NZ_JBHUMP010000027.1"/>
</dbReference>
<dbReference type="PANTHER" id="PTHR43761:SF1">
    <property type="entry name" value="D-ISOMER SPECIFIC 2-HYDROXYACID DEHYDROGENASE CATALYTIC DOMAIN-CONTAINING PROTEIN-RELATED"/>
    <property type="match status" value="1"/>
</dbReference>
<sequence>MEEISPSLPIAVHRGDPDRATLFKLLEDADVILNGHTYIDADLLRSAPSLKTIIFLGTGAASYIDMEAARDLGISVEVITNYGDTAVAEHTLALTLSAIRHVVLMDRDVRAGHWEPLEGREFSEMTVGVIGLGGIGRQFARLADNVGFSVLGWNRSGVEPSPHIELAEIDDLLSRSDVISLHLRLNDYTTKFLDNARLKLLPRDAIVVNTARAGLIDTDVLVHHLTEGTLGHAALDVFDHEPLGAQHALCELPNVTLTAHAGFKTRPAMRRLLEQALVVAGKVVR</sequence>
<evidence type="ECO:0000259" key="5">
    <source>
        <dbReference type="Pfam" id="PF00389"/>
    </source>
</evidence>
<dbReference type="InterPro" id="IPR050418">
    <property type="entry name" value="D-iso_2-hydroxyacid_DH_PdxB"/>
</dbReference>
<dbReference type="Gene3D" id="3.40.50.720">
    <property type="entry name" value="NAD(P)-binding Rossmann-like Domain"/>
    <property type="match status" value="2"/>
</dbReference>
<evidence type="ECO:0000259" key="6">
    <source>
        <dbReference type="Pfam" id="PF02826"/>
    </source>
</evidence>
<name>A0ABW5U844_9RHOB</name>